<gene>
    <name evidence="1" type="ORF">C0Z19_08140</name>
</gene>
<keyword evidence="2" id="KW-1185">Reference proteome</keyword>
<sequence length="288" mass="31203">MNQQALIGAGLGLRGPHVATVLGCTPRVGWWETHSENYFGGGEPVAALERVRERYPVSLHGVGLGLGSVEAPDGDYLKQLAALVARIEPALVSEHLCWNRSGSRYFNDLLPVPRVEGALELVARHIDATQNALGRPILIENVSAYVAFERELCTEAEMLGELVARTGCGVLLDLNNLYVNALNLGVDPLAELARLPRHCIREMHVAGFEWLDTTAIDSHGAPVCDAVWALLDAALDRFGPTPVLLERDTNLPPLDELLQEYAQVEARVEAATARMAAKASRSAEEATC</sequence>
<evidence type="ECO:0000313" key="2">
    <source>
        <dbReference type="Proteomes" id="UP000235347"/>
    </source>
</evidence>
<dbReference type="Pfam" id="PF05114">
    <property type="entry name" value="MbnB_TglH_ChrH"/>
    <property type="match status" value="1"/>
</dbReference>
<comment type="caution">
    <text evidence="1">The sequence shown here is derived from an EMBL/GenBank/DDBJ whole genome shotgun (WGS) entry which is preliminary data.</text>
</comment>
<dbReference type="RefSeq" id="WP_102609283.1">
    <property type="nucleotide sequence ID" value="NZ_CADIKD010000008.1"/>
</dbReference>
<reference evidence="1 2" key="1">
    <citation type="submission" date="2018-01" db="EMBL/GenBank/DDBJ databases">
        <title>Whole genome analyses suggest that Burkholderia sensu lato contains two further novel genera in the rhizoxinica-symbiotica group Mycetohabitans gen. nov., and Trinickia gen. nov.: implications for the evolution of diazotrophy and nodulation in the Burkholderiaceae.</title>
        <authorList>
            <person name="Estrada-de los Santos P."/>
            <person name="Palmer M."/>
            <person name="Chavez-Ramirez B."/>
            <person name="Beukes C."/>
            <person name="Steenkamp E.T."/>
            <person name="Hirsch A.M."/>
            <person name="Manyaka P."/>
            <person name="Maluk M."/>
            <person name="Lafos M."/>
            <person name="Crook M."/>
            <person name="Gross E."/>
            <person name="Simon M.F."/>
            <person name="Bueno dos Reis Junior F."/>
            <person name="Poole P.S."/>
            <person name="Venter S.N."/>
            <person name="James E.K."/>
        </authorList>
    </citation>
    <scope>NUCLEOTIDE SEQUENCE [LARGE SCALE GENOMIC DNA]</scope>
    <source>
        <strain evidence="1 2">GP25-8</strain>
    </source>
</reference>
<dbReference type="InterPro" id="IPR007801">
    <property type="entry name" value="MbnB/TglH/ChrH"/>
</dbReference>
<dbReference type="EMBL" id="PNYB01000005">
    <property type="protein sequence ID" value="PMS26188.1"/>
    <property type="molecule type" value="Genomic_DNA"/>
</dbReference>
<organism evidence="1 2">
    <name type="scientific">Trinickia soli</name>
    <dbReference type="NCBI Taxonomy" id="380675"/>
    <lineage>
        <taxon>Bacteria</taxon>
        <taxon>Pseudomonadati</taxon>
        <taxon>Pseudomonadota</taxon>
        <taxon>Betaproteobacteria</taxon>
        <taxon>Burkholderiales</taxon>
        <taxon>Burkholderiaceae</taxon>
        <taxon>Trinickia</taxon>
    </lineage>
</organism>
<accession>A0A2N7W9V5</accession>
<dbReference type="NCBIfam" id="NF003818">
    <property type="entry name" value="PRK05409.1"/>
    <property type="match status" value="1"/>
</dbReference>
<dbReference type="SUPFAM" id="SSF51658">
    <property type="entry name" value="Xylose isomerase-like"/>
    <property type="match status" value="1"/>
</dbReference>
<dbReference type="InterPro" id="IPR036237">
    <property type="entry name" value="Xyl_isomerase-like_sf"/>
</dbReference>
<dbReference type="PANTHER" id="PTHR42194:SF1">
    <property type="entry name" value="UPF0276 PROTEIN HI_1600"/>
    <property type="match status" value="1"/>
</dbReference>
<dbReference type="Proteomes" id="UP000235347">
    <property type="component" value="Unassembled WGS sequence"/>
</dbReference>
<name>A0A2N7W9V5_9BURK</name>
<proteinExistence type="predicted"/>
<protein>
    <submittedName>
        <fullName evidence="1">Uncharacterized protein</fullName>
    </submittedName>
</protein>
<dbReference type="Gene3D" id="3.20.20.150">
    <property type="entry name" value="Divalent-metal-dependent TIM barrel enzymes"/>
    <property type="match status" value="1"/>
</dbReference>
<dbReference type="AlphaFoldDB" id="A0A2N7W9V5"/>
<dbReference type="PANTHER" id="PTHR42194">
    <property type="entry name" value="UPF0276 PROTEIN HI_1600"/>
    <property type="match status" value="1"/>
</dbReference>
<evidence type="ECO:0000313" key="1">
    <source>
        <dbReference type="EMBL" id="PMS26188.1"/>
    </source>
</evidence>